<organism evidence="1 2">
    <name type="scientific">Zestomonas insulae</name>
    <dbReference type="NCBI Taxonomy" id="2809017"/>
    <lineage>
        <taxon>Bacteria</taxon>
        <taxon>Pseudomonadati</taxon>
        <taxon>Pseudomonadota</taxon>
        <taxon>Gammaproteobacteria</taxon>
        <taxon>Pseudomonadales</taxon>
        <taxon>Pseudomonadaceae</taxon>
        <taxon>Zestomonas</taxon>
    </lineage>
</organism>
<evidence type="ECO:0000313" key="2">
    <source>
        <dbReference type="Proteomes" id="UP000717995"/>
    </source>
</evidence>
<reference evidence="1 2" key="1">
    <citation type="submission" date="2021-02" db="EMBL/GenBank/DDBJ databases">
        <authorList>
            <person name="Lee D.-H."/>
        </authorList>
    </citation>
    <scope>NUCLEOTIDE SEQUENCE [LARGE SCALE GENOMIC DNA]</scope>
    <source>
        <strain evidence="1 2">UL073</strain>
    </source>
</reference>
<dbReference type="EMBL" id="JAFEUP010000001">
    <property type="protein sequence ID" value="MBM7059187.1"/>
    <property type="molecule type" value="Genomic_DNA"/>
</dbReference>
<proteinExistence type="predicted"/>
<comment type="caution">
    <text evidence="1">The sequence shown here is derived from an EMBL/GenBank/DDBJ whole genome shotgun (WGS) entry which is preliminary data.</text>
</comment>
<name>A0ABS2I8C0_9GAMM</name>
<dbReference type="RefSeq" id="WP_204913932.1">
    <property type="nucleotide sequence ID" value="NZ_JAFEUP010000001.1"/>
</dbReference>
<protein>
    <submittedName>
        <fullName evidence="1">Uncharacterized protein</fullName>
    </submittedName>
</protein>
<keyword evidence="2" id="KW-1185">Reference proteome</keyword>
<gene>
    <name evidence="1" type="ORF">JQX08_00540</name>
</gene>
<accession>A0ABS2I8C0</accession>
<evidence type="ECO:0000313" key="1">
    <source>
        <dbReference type="EMBL" id="MBM7059187.1"/>
    </source>
</evidence>
<dbReference type="Proteomes" id="UP000717995">
    <property type="component" value="Unassembled WGS sequence"/>
</dbReference>
<sequence>MSPTAPLLLAALLSVDASLELHTPSPNLAELRLCFRGNGQQVRFELETQAGSNRSRQAGELRAGVQAQCPTLKRMTLRTEQRLESRLRWWVDGIEQPPLIRQLEGAP</sequence>